<dbReference type="Pfam" id="PF18558">
    <property type="entry name" value="HTH_51"/>
    <property type="match status" value="1"/>
</dbReference>
<dbReference type="InterPro" id="IPR016036">
    <property type="entry name" value="Malonyl_transacylase_ACP-bd"/>
</dbReference>
<dbReference type="SUPFAM" id="SSF51735">
    <property type="entry name" value="NAD(P)-binding Rossmann-fold domains"/>
    <property type="match status" value="1"/>
</dbReference>
<evidence type="ECO:0000259" key="9">
    <source>
        <dbReference type="PROSITE" id="PS52004"/>
    </source>
</evidence>
<dbReference type="InterPro" id="IPR013120">
    <property type="entry name" value="FAR_NAD-bd"/>
</dbReference>
<dbReference type="InterPro" id="IPR016039">
    <property type="entry name" value="Thiolase-like"/>
</dbReference>
<dbReference type="SUPFAM" id="SSF53901">
    <property type="entry name" value="Thiolase-like"/>
    <property type="match status" value="1"/>
</dbReference>
<dbReference type="InterPro" id="IPR001227">
    <property type="entry name" value="Ac_transferase_dom_sf"/>
</dbReference>
<gene>
    <name evidence="11" type="ORF">QBC33DRAFT_122300</name>
</gene>
<dbReference type="InterPro" id="IPR014031">
    <property type="entry name" value="Ketoacyl_synth_C"/>
</dbReference>
<dbReference type="GO" id="GO:0044550">
    <property type="term" value="P:secondary metabolite biosynthetic process"/>
    <property type="evidence" value="ECO:0007669"/>
    <property type="project" value="UniProtKB-ARBA"/>
</dbReference>
<evidence type="ECO:0000313" key="12">
    <source>
        <dbReference type="Proteomes" id="UP001244011"/>
    </source>
</evidence>
<dbReference type="InterPro" id="IPR036291">
    <property type="entry name" value="NAD(P)-bd_dom_sf"/>
</dbReference>
<dbReference type="SMART" id="SM00825">
    <property type="entry name" value="PKS_KS"/>
    <property type="match status" value="1"/>
</dbReference>
<keyword evidence="2" id="KW-0597">Phosphoprotein</keyword>
<name>A0AAJ0FEV9_9PEZI</name>
<dbReference type="GO" id="GO:0016746">
    <property type="term" value="F:acyltransferase activity"/>
    <property type="evidence" value="ECO:0007669"/>
    <property type="project" value="UniProtKB-KW"/>
</dbReference>
<dbReference type="Pfam" id="PF02801">
    <property type="entry name" value="Ketoacyl-synt_C"/>
    <property type="match status" value="1"/>
</dbReference>
<evidence type="ECO:0000256" key="2">
    <source>
        <dbReference type="ARBA" id="ARBA00022553"/>
    </source>
</evidence>
<dbReference type="InterPro" id="IPR036736">
    <property type="entry name" value="ACP-like_sf"/>
</dbReference>
<dbReference type="Pfam" id="PF00698">
    <property type="entry name" value="Acyl_transf_1"/>
    <property type="match status" value="1"/>
</dbReference>
<dbReference type="InterPro" id="IPR050444">
    <property type="entry name" value="Polyketide_Synthase"/>
</dbReference>
<evidence type="ECO:0000256" key="1">
    <source>
        <dbReference type="ARBA" id="ARBA00022450"/>
    </source>
</evidence>
<dbReference type="PROSITE" id="PS50075">
    <property type="entry name" value="CARRIER"/>
    <property type="match status" value="1"/>
</dbReference>
<feature type="compositionally biased region" description="Polar residues" evidence="7">
    <location>
        <begin position="1788"/>
        <end position="1805"/>
    </location>
</feature>
<dbReference type="Pfam" id="PF08242">
    <property type="entry name" value="Methyltransf_12"/>
    <property type="match status" value="1"/>
</dbReference>
<keyword evidence="5" id="KW-0012">Acyltransferase</keyword>
<dbReference type="PROSITE" id="PS52019">
    <property type="entry name" value="PKS_MFAS_DH"/>
    <property type="match status" value="1"/>
</dbReference>
<dbReference type="Proteomes" id="UP001244011">
    <property type="component" value="Unassembled WGS sequence"/>
</dbReference>
<dbReference type="SUPFAM" id="SSF47336">
    <property type="entry name" value="ACP-like"/>
    <property type="match status" value="1"/>
</dbReference>
<dbReference type="Gene3D" id="3.30.70.3290">
    <property type="match status" value="1"/>
</dbReference>
<keyword evidence="12" id="KW-1185">Reference proteome</keyword>
<dbReference type="InterPro" id="IPR042104">
    <property type="entry name" value="PKS_dehydratase_sf"/>
</dbReference>
<dbReference type="Pfam" id="PF00550">
    <property type="entry name" value="PP-binding"/>
    <property type="match status" value="1"/>
</dbReference>
<feature type="domain" description="PKS/mFAS DH" evidence="10">
    <location>
        <begin position="1314"/>
        <end position="1626"/>
    </location>
</feature>
<comment type="caution">
    <text evidence="11">The sequence shown here is derived from an EMBL/GenBank/DDBJ whole genome shotgun (WGS) entry which is preliminary data.</text>
</comment>
<protein>
    <submittedName>
        <fullName evidence="11">Hfaza1A</fullName>
    </submittedName>
</protein>
<dbReference type="SUPFAM" id="SSF53335">
    <property type="entry name" value="S-adenosyl-L-methionine-dependent methyltransferases"/>
    <property type="match status" value="1"/>
</dbReference>
<dbReference type="InterPro" id="IPR041068">
    <property type="entry name" value="HTH_51"/>
</dbReference>
<dbReference type="Pfam" id="PF07993">
    <property type="entry name" value="NAD_binding_4"/>
    <property type="match status" value="1"/>
</dbReference>
<feature type="active site" description="Proton donor; for dehydratase activity" evidence="6">
    <location>
        <position position="1530"/>
    </location>
</feature>
<proteinExistence type="predicted"/>
<dbReference type="PROSITE" id="PS00012">
    <property type="entry name" value="PHOSPHOPANTETHEINE"/>
    <property type="match status" value="1"/>
</dbReference>
<feature type="domain" description="Carrier" evidence="8">
    <location>
        <begin position="1689"/>
        <end position="1763"/>
    </location>
</feature>
<dbReference type="Gene3D" id="3.40.50.720">
    <property type="entry name" value="NAD(P)-binding Rossmann-like Domain"/>
    <property type="match status" value="1"/>
</dbReference>
<dbReference type="Gene3D" id="3.10.129.110">
    <property type="entry name" value="Polyketide synthase dehydratase"/>
    <property type="match status" value="1"/>
</dbReference>
<organism evidence="11 12">
    <name type="scientific">Phialemonium atrogriseum</name>
    <dbReference type="NCBI Taxonomy" id="1093897"/>
    <lineage>
        <taxon>Eukaryota</taxon>
        <taxon>Fungi</taxon>
        <taxon>Dikarya</taxon>
        <taxon>Ascomycota</taxon>
        <taxon>Pezizomycotina</taxon>
        <taxon>Sordariomycetes</taxon>
        <taxon>Sordariomycetidae</taxon>
        <taxon>Cephalothecales</taxon>
        <taxon>Cephalothecaceae</taxon>
        <taxon>Phialemonium</taxon>
    </lineage>
</organism>
<dbReference type="CDD" id="cd00833">
    <property type="entry name" value="PKS"/>
    <property type="match status" value="1"/>
</dbReference>
<feature type="region of interest" description="Disordered" evidence="7">
    <location>
        <begin position="1766"/>
        <end position="1805"/>
    </location>
</feature>
<keyword evidence="3" id="KW-0808">Transferase</keyword>
<dbReference type="Gene3D" id="3.40.47.10">
    <property type="match status" value="1"/>
</dbReference>
<sequence length="2648" mass="288902">MARHIPSPSTARTVLLFGPQALSFDATSFDKLRSSVLSSDSHHWVLDIIKELPGLWDTLAAQFPKLQSIAGSQWLADLAGWFETGAMAQRERAPLPNAVLSPLVVITQLTEYSEYVRLTGSKHQDSQAPRHEWGVSRSDTETIGFCTGILSAIAVSCSEDQSQFAQFGGVAVRLALLIGALVDAQDASDSEGPSRSLATVWKSRQSKAELMRILGQFPETYISVLYDENRATVTTSKKTASALEWQLRAAGVHVAEIGLRGRFHCDYYQSGFEQLLEFCETQPGFQFPDASGLVLPTWANSGHLITHGKLHHVALRTILTEQLDWHRTFAAVQSARLGNKEASVISFGPERCIPPSLIPSLGARILYLDEFQATANNITGLGASSLDSAPSMNKMHHGSDNDIAVVGMSCNVAGAEDLEQFWKILVQGKSQHQEVPGDRFGFETAFREADPAKKWYGNFISNHDAFDHKFFKKTPREVASMDPQQRILLQTAYQALEQSGYFEPTRADADRNIGCYVGVCATDYEYNVSCHAPNAFSATGNLRSFIAGKVSHYFGWTGPGLTIDTACSASAVAIHQACQAILNGECSAALAGGTNMMTQPLWFQNLAAASFLSPTGQCKPFDVKADGYCRGEGIAVVFLKKMSSAIADGDQIFGTISSTAVYQNQNCTPIFVPNAPSLSDLFRGVLHKAGLEANQVSVVEAHGTGTPVGDPAEYDSIRQVFGGIPRPRPLQFGSVKGLIGHTEGTSGVASLVKVLLMINEGYIPPQASFSTMNPAIKALPADNMEIPTALKPWDDDFRAALINNYGASGSNASIVVTQAPRLGPQFHPKPDSGATQGEQLKYPFWFSGFDDRSLRAYSKKFRHFLNSQTISAKSRTIENLSFNVARQSNRSLGHCLILSSPSIQDLAEKLQAFESGDVTVPSTMQQPSRPVILCFGGQISTYVGLSRGLFDSVEILRRYLDQCDSICISLGAGSIYPGIFEREPIADPTKLQGMLFALQYSCAKSWIDCGIRPAAVVGHSFGELTALCISGVLSLRDALKMVIGRANIIRDSWGHDKGSMMAVEGDLDQVEALLAESNKTCEGSPASIACFNGPRSFTLAGPSRSIDAVSDILSTSPAYSSIRSKKLNVTNAFHSSLVEPIMAELERVGRDLQFKEPSIIPLERAAEAKTVEQPTANFVSEHMRNPVYFNHAVQRLAKEYPSSIWLEAGSNSTITTMASRALGLPRDSHFQPVNITSSNSMQQLIDTTVSLWKAGSRVTFWGHSAVQTYHYAPLVLPPYQFDKTRHWIEFKKPPKAAEADAITNVQSGPQSEDPKTLWTFTGYQDNKQQHPRFRINTTIEKYLSIVSGHVIAQTAPICPATLQVDMAIEALLSLHPSLAAPALLPQIRNVSNQAPVCIDPSRQVWLDFEPLDEANNLTWRWKITSSGAGSTTTHVTGELAFRAAADAAYLLEFGRLDRLFSHRRCVDVLDSPDADEIIQGRSIYRVFASVVDYSEQFFGLQKLVGKGNESAGRVVRRHSGEGWLDPFLGDCFSQVGGIWVNCMTDKDPGDMYIANGFEQWMRSPRFYGGEDSGGSRRPEVWHVLAHHDRVASGFITDIFVFDPASGALAEVILGISYAKVAKLSMSKLLARLSAPGVARSTVQGGTGSLPGSAPAQWAESNSAPPMTSQQPTVPGETPARREKTSSGRSEVSGKLKAVLADISGLEPHEIKDDVELADIGIDSLMGMEMAREVEETFKCTLSTDDLMQVTDYRGLLRCLQNALGISNDGSSASEEGDLDDDDGNTSDAKGSSDSQGDYTTPFSTNTTSFAASPVGSSVNLCGTGKAPDIRNGTRTGDLNLPPSAILEAFGESKKLTDQFIEDYRCAGYLASINPKQTQLCVALTVEAFQQLGCDLASASAGQELERIHHVPEQGKLAEYLYRMLEETRIIDMDGDEPRITRTAIPIGPTASDAILQDLVRNYPDHSFANQLAYWTGSRLADVLTGKADGLKLIFGSEKGRELVSGLYGDSLLNKLSYKQMSDFLTRLISKMPQTGPLKILEMGAGTGGTTKWLVPMLASLGVPVEYTFTDLSGSFVAAARKKFKEYSRFMNFRVHDIEKPPADELLHSQHLIIASNAVHATHSLSESTTNIRKMLRPDGALLMLEMTETIHWVDVIFGVLEGWWLFDDGRTHAIAHESRWERELHAAGYGHVDWTDGCHPETNIQKIFIALASGERLERLPAAEPKAVQDQAEQLEARREATDEYVRGSIAGFLPPTIPAGRPNLPATTCVMVTGATGSLGAHLVAHLARQADVGSIICLNRRSPVDPVLRQRQALEQRGISLDEQALSKLKVVEADTAKPQLGLGQDQYHADLVGSVTHIVHNAWPMSGKRPLRGFESQFRAMRHLLDLARDISCQRQGSKVSFLFVSSIATVGHYPLWTGSADVPEDPVDIRSVLPNGYGDAKFVCERMLDETLGRYPSRFRAASVRLGQVAGSGTSGYWNEAEHFSFLVKSSQTLRALPDLGGLLSWTPVDSVAATLADLVRVDDDDDAPQYPVYHVDNPMRQPWPEMIAVLADELGIPATRVVPFAEWIRRVRAFPGAVEWDNPAAKLVDFLDDDFVRMSCGGVLLDTARSREHSPSLRGVGPVSAGVARKYIQAWRDTGFLRR</sequence>
<keyword evidence="4" id="KW-0511">Multifunctional enzyme</keyword>
<dbReference type="GO" id="GO:0031177">
    <property type="term" value="F:phosphopantetheine binding"/>
    <property type="evidence" value="ECO:0007669"/>
    <property type="project" value="InterPro"/>
</dbReference>
<dbReference type="PANTHER" id="PTHR45681">
    <property type="entry name" value="POLYKETIDE SYNTHASE 44-RELATED"/>
    <property type="match status" value="1"/>
</dbReference>
<dbReference type="Gene3D" id="3.40.50.150">
    <property type="entry name" value="Vaccinia Virus protein VP39"/>
    <property type="match status" value="1"/>
</dbReference>
<dbReference type="SUPFAM" id="SSF55048">
    <property type="entry name" value="Probable ACP-binding domain of malonyl-CoA ACP transacylase"/>
    <property type="match status" value="1"/>
</dbReference>
<dbReference type="InterPro" id="IPR029063">
    <property type="entry name" value="SAM-dependent_MTases_sf"/>
</dbReference>
<dbReference type="EMBL" id="MU839013">
    <property type="protein sequence ID" value="KAK1765986.1"/>
    <property type="molecule type" value="Genomic_DNA"/>
</dbReference>
<evidence type="ECO:0000256" key="3">
    <source>
        <dbReference type="ARBA" id="ARBA00022679"/>
    </source>
</evidence>
<feature type="region of interest" description="C-terminal hotdog fold" evidence="6">
    <location>
        <begin position="1474"/>
        <end position="1626"/>
    </location>
</feature>
<dbReference type="SMART" id="SM01294">
    <property type="entry name" value="PKS_PP_betabranch"/>
    <property type="match status" value="1"/>
</dbReference>
<dbReference type="Pfam" id="PF16073">
    <property type="entry name" value="SAT"/>
    <property type="match status" value="1"/>
</dbReference>
<dbReference type="RefSeq" id="XP_060282199.1">
    <property type="nucleotide sequence ID" value="XM_060421996.1"/>
</dbReference>
<evidence type="ECO:0000259" key="10">
    <source>
        <dbReference type="PROSITE" id="PS52019"/>
    </source>
</evidence>
<feature type="compositionally biased region" description="Polar residues" evidence="7">
    <location>
        <begin position="1658"/>
        <end position="1672"/>
    </location>
</feature>
<dbReference type="InterPro" id="IPR014030">
    <property type="entry name" value="Ketoacyl_synth_N"/>
</dbReference>
<evidence type="ECO:0000256" key="4">
    <source>
        <dbReference type="ARBA" id="ARBA00023268"/>
    </source>
</evidence>
<dbReference type="SMART" id="SM00827">
    <property type="entry name" value="PKS_AT"/>
    <property type="match status" value="1"/>
</dbReference>
<feature type="region of interest" description="N-terminal hotdog fold" evidence="6">
    <location>
        <begin position="1314"/>
        <end position="1446"/>
    </location>
</feature>
<dbReference type="InterPro" id="IPR049900">
    <property type="entry name" value="PKS_mFAS_DH"/>
</dbReference>
<keyword evidence="1" id="KW-0596">Phosphopantetheine</keyword>
<dbReference type="SMART" id="SM00823">
    <property type="entry name" value="PKS_PP"/>
    <property type="match status" value="1"/>
</dbReference>
<dbReference type="InterPro" id="IPR016035">
    <property type="entry name" value="Acyl_Trfase/lysoPLipase"/>
</dbReference>
<dbReference type="PROSITE" id="PS52004">
    <property type="entry name" value="KS3_2"/>
    <property type="match status" value="1"/>
</dbReference>
<evidence type="ECO:0000259" key="8">
    <source>
        <dbReference type="PROSITE" id="PS50075"/>
    </source>
</evidence>
<feature type="region of interest" description="Disordered" evidence="7">
    <location>
        <begin position="1640"/>
        <end position="1692"/>
    </location>
</feature>
<dbReference type="InterPro" id="IPR020841">
    <property type="entry name" value="PKS_Beta-ketoAc_synthase_dom"/>
</dbReference>
<dbReference type="InterPro" id="IPR009081">
    <property type="entry name" value="PP-bd_ACP"/>
</dbReference>
<dbReference type="Gene3D" id="3.40.366.10">
    <property type="entry name" value="Malonyl-Coenzyme A Acyl Carrier Protein, domain 2"/>
    <property type="match status" value="2"/>
</dbReference>
<dbReference type="PANTHER" id="PTHR45681:SF6">
    <property type="entry name" value="POLYKETIDE SYNTHASE 37"/>
    <property type="match status" value="1"/>
</dbReference>
<dbReference type="InterPro" id="IPR020806">
    <property type="entry name" value="PKS_PP-bd"/>
</dbReference>
<evidence type="ECO:0000256" key="6">
    <source>
        <dbReference type="PROSITE-ProRule" id="PRU01363"/>
    </source>
</evidence>
<evidence type="ECO:0000256" key="7">
    <source>
        <dbReference type="SAM" id="MobiDB-lite"/>
    </source>
</evidence>
<dbReference type="InterPro" id="IPR014043">
    <property type="entry name" value="Acyl_transferase_dom"/>
</dbReference>
<feature type="active site" description="Proton acceptor; for dehydratase activity" evidence="6">
    <location>
        <position position="1349"/>
    </location>
</feature>
<feature type="domain" description="Ketosynthase family 3 (KS3)" evidence="9">
    <location>
        <begin position="400"/>
        <end position="818"/>
    </location>
</feature>
<dbReference type="SUPFAM" id="SSF52151">
    <property type="entry name" value="FabD/lysophospholipase-like"/>
    <property type="match status" value="1"/>
</dbReference>
<dbReference type="GeneID" id="85305183"/>
<dbReference type="InterPro" id="IPR013217">
    <property type="entry name" value="Methyltransf_12"/>
</dbReference>
<evidence type="ECO:0000313" key="11">
    <source>
        <dbReference type="EMBL" id="KAK1765986.1"/>
    </source>
</evidence>
<feature type="compositionally biased region" description="Acidic residues" evidence="7">
    <location>
        <begin position="1774"/>
        <end position="1784"/>
    </location>
</feature>
<dbReference type="InterPro" id="IPR006162">
    <property type="entry name" value="Ppantetheine_attach_site"/>
</dbReference>
<dbReference type="InterPro" id="IPR032088">
    <property type="entry name" value="SAT"/>
</dbReference>
<reference evidence="11" key="1">
    <citation type="submission" date="2023-06" db="EMBL/GenBank/DDBJ databases">
        <title>Genome-scale phylogeny and comparative genomics of the fungal order Sordariales.</title>
        <authorList>
            <consortium name="Lawrence Berkeley National Laboratory"/>
            <person name="Hensen N."/>
            <person name="Bonometti L."/>
            <person name="Westerberg I."/>
            <person name="Brannstrom I.O."/>
            <person name="Guillou S."/>
            <person name="Cros-Aarteil S."/>
            <person name="Calhoun S."/>
            <person name="Haridas S."/>
            <person name="Kuo A."/>
            <person name="Mondo S."/>
            <person name="Pangilinan J."/>
            <person name="Riley R."/>
            <person name="Labutti K."/>
            <person name="Andreopoulos B."/>
            <person name="Lipzen A."/>
            <person name="Chen C."/>
            <person name="Yanf M."/>
            <person name="Daum C."/>
            <person name="Ng V."/>
            <person name="Clum A."/>
            <person name="Steindorff A."/>
            <person name="Ohm R."/>
            <person name="Martin F."/>
            <person name="Silar P."/>
            <person name="Natvig D."/>
            <person name="Lalanne C."/>
            <person name="Gautier V."/>
            <person name="Ament-Velasquez S.L."/>
            <person name="Kruys A."/>
            <person name="Hutchinson M.I."/>
            <person name="Powell A.J."/>
            <person name="Barry K."/>
            <person name="Miller A.N."/>
            <person name="Grigoriev I.V."/>
            <person name="Debuchy R."/>
            <person name="Gladieux P."/>
            <person name="Thoren M.H."/>
            <person name="Johannesson H."/>
        </authorList>
    </citation>
    <scope>NUCLEOTIDE SEQUENCE</scope>
    <source>
        <strain evidence="11">8032-3</strain>
    </source>
</reference>
<dbReference type="Pfam" id="PF00109">
    <property type="entry name" value="ketoacyl-synt"/>
    <property type="match status" value="1"/>
</dbReference>
<accession>A0AAJ0FEV9</accession>
<dbReference type="Gene3D" id="1.10.1200.10">
    <property type="entry name" value="ACP-like"/>
    <property type="match status" value="1"/>
</dbReference>
<evidence type="ECO:0000256" key="5">
    <source>
        <dbReference type="ARBA" id="ARBA00023315"/>
    </source>
</evidence>